<protein>
    <submittedName>
        <fullName evidence="3">Transglutaminase domain-containing protein</fullName>
    </submittedName>
</protein>
<dbReference type="Proteomes" id="UP001058271">
    <property type="component" value="Chromosome"/>
</dbReference>
<dbReference type="Pfam" id="PF01841">
    <property type="entry name" value="Transglut_core"/>
    <property type="match status" value="1"/>
</dbReference>
<accession>A0ABY5ZH91</accession>
<proteinExistence type="predicted"/>
<reference evidence="3" key="1">
    <citation type="submission" date="2021-04" db="EMBL/GenBank/DDBJ databases">
        <title>Biosynthetic gene clusters of Dactylosporangioum roseum.</title>
        <authorList>
            <person name="Hartkoorn R.C."/>
            <person name="Beaudoing E."/>
            <person name="Hot D."/>
            <person name="Moureu S."/>
        </authorList>
    </citation>
    <scope>NUCLEOTIDE SEQUENCE</scope>
    <source>
        <strain evidence="3">NRRL B-16295</strain>
    </source>
</reference>
<evidence type="ECO:0000259" key="2">
    <source>
        <dbReference type="Pfam" id="PF01841"/>
    </source>
</evidence>
<dbReference type="EMBL" id="CP073721">
    <property type="protein sequence ID" value="UWZ39629.1"/>
    <property type="molecule type" value="Genomic_DNA"/>
</dbReference>
<dbReference type="InterPro" id="IPR038765">
    <property type="entry name" value="Papain-like_cys_pep_sf"/>
</dbReference>
<feature type="region of interest" description="Disordered" evidence="1">
    <location>
        <begin position="81"/>
        <end position="119"/>
    </location>
</feature>
<keyword evidence="4" id="KW-1185">Reference proteome</keyword>
<dbReference type="SUPFAM" id="SSF54001">
    <property type="entry name" value="Cysteine proteinases"/>
    <property type="match status" value="1"/>
</dbReference>
<evidence type="ECO:0000313" key="4">
    <source>
        <dbReference type="Proteomes" id="UP001058271"/>
    </source>
</evidence>
<name>A0ABY5ZH91_9ACTN</name>
<sequence length="119" mass="12935">MRAICDYVWRHAMYTSESSGPATEAVDTLLSACGVCRDLAHLAAAFCRAVEAPTRVAAVYVPGLALMDFYSVVDRGGRPLAGVGRDTVGAPPDVGPRRYRPGRRRHRVHHRDGRSCRAA</sequence>
<dbReference type="Gene3D" id="3.10.620.30">
    <property type="match status" value="1"/>
</dbReference>
<organism evidence="3 4">
    <name type="scientific">Dactylosporangium roseum</name>
    <dbReference type="NCBI Taxonomy" id="47989"/>
    <lineage>
        <taxon>Bacteria</taxon>
        <taxon>Bacillati</taxon>
        <taxon>Actinomycetota</taxon>
        <taxon>Actinomycetes</taxon>
        <taxon>Micromonosporales</taxon>
        <taxon>Micromonosporaceae</taxon>
        <taxon>Dactylosporangium</taxon>
    </lineage>
</organism>
<evidence type="ECO:0000313" key="3">
    <source>
        <dbReference type="EMBL" id="UWZ39629.1"/>
    </source>
</evidence>
<dbReference type="InterPro" id="IPR002931">
    <property type="entry name" value="Transglutaminase-like"/>
</dbReference>
<feature type="domain" description="Transglutaminase-like" evidence="2">
    <location>
        <begin position="2"/>
        <end position="63"/>
    </location>
</feature>
<gene>
    <name evidence="3" type="ORF">Drose_16235</name>
</gene>
<evidence type="ECO:0000256" key="1">
    <source>
        <dbReference type="SAM" id="MobiDB-lite"/>
    </source>
</evidence>
<feature type="compositionally biased region" description="Basic residues" evidence="1">
    <location>
        <begin position="97"/>
        <end position="112"/>
    </location>
</feature>